<organism evidence="8 9">
    <name type="scientific">Gryllus longicercus</name>
    <dbReference type="NCBI Taxonomy" id="2509291"/>
    <lineage>
        <taxon>Eukaryota</taxon>
        <taxon>Metazoa</taxon>
        <taxon>Ecdysozoa</taxon>
        <taxon>Arthropoda</taxon>
        <taxon>Hexapoda</taxon>
        <taxon>Insecta</taxon>
        <taxon>Pterygota</taxon>
        <taxon>Neoptera</taxon>
        <taxon>Polyneoptera</taxon>
        <taxon>Orthoptera</taxon>
        <taxon>Ensifera</taxon>
        <taxon>Gryllidea</taxon>
        <taxon>Grylloidea</taxon>
        <taxon>Gryllidae</taxon>
        <taxon>Gryllinae</taxon>
        <taxon>Gryllus</taxon>
    </lineage>
</organism>
<keyword evidence="2" id="KW-0521">NADP</keyword>
<dbReference type="PANTHER" id="PTHR11732">
    <property type="entry name" value="ALDO/KETO REDUCTASE"/>
    <property type="match status" value="1"/>
</dbReference>
<dbReference type="SUPFAM" id="SSF51430">
    <property type="entry name" value="NAD(P)-linked oxidoreductase"/>
    <property type="match status" value="1"/>
</dbReference>
<dbReference type="GO" id="GO:0016491">
    <property type="term" value="F:oxidoreductase activity"/>
    <property type="evidence" value="ECO:0007669"/>
    <property type="project" value="UniProtKB-KW"/>
</dbReference>
<evidence type="ECO:0000313" key="9">
    <source>
        <dbReference type="Proteomes" id="UP001378592"/>
    </source>
</evidence>
<dbReference type="PROSITE" id="PS00798">
    <property type="entry name" value="ALDOKETO_REDUCTASE_1"/>
    <property type="match status" value="1"/>
</dbReference>
<accession>A0AAN9Z710</accession>
<evidence type="ECO:0000256" key="4">
    <source>
        <dbReference type="PIRSR" id="PIRSR000097-1"/>
    </source>
</evidence>
<evidence type="ECO:0000256" key="6">
    <source>
        <dbReference type="PIRSR" id="PIRSR000097-3"/>
    </source>
</evidence>
<dbReference type="FunFam" id="3.20.20.100:FF:000006">
    <property type="entry name" value="Aldo-keto reductase family 1 member A1"/>
    <property type="match status" value="1"/>
</dbReference>
<dbReference type="EMBL" id="JAZDUA010000055">
    <property type="protein sequence ID" value="KAK7870628.1"/>
    <property type="molecule type" value="Genomic_DNA"/>
</dbReference>
<dbReference type="InterPro" id="IPR020471">
    <property type="entry name" value="AKR"/>
</dbReference>
<keyword evidence="9" id="KW-1185">Reference proteome</keyword>
<reference evidence="8 9" key="1">
    <citation type="submission" date="2024-03" db="EMBL/GenBank/DDBJ databases">
        <title>The genome assembly and annotation of the cricket Gryllus longicercus Weissman &amp; Gray.</title>
        <authorList>
            <person name="Szrajer S."/>
            <person name="Gray D."/>
            <person name="Ylla G."/>
        </authorList>
    </citation>
    <scope>NUCLEOTIDE SEQUENCE [LARGE SCALE GENOMIC DNA]</scope>
    <source>
        <strain evidence="8">DAG 2021-001</strain>
        <tissue evidence="8">Whole body minus gut</tissue>
    </source>
</reference>
<evidence type="ECO:0000313" key="8">
    <source>
        <dbReference type="EMBL" id="KAK7870628.1"/>
    </source>
</evidence>
<dbReference type="InterPro" id="IPR023210">
    <property type="entry name" value="NADP_OxRdtase_dom"/>
</dbReference>
<feature type="domain" description="NADP-dependent oxidoreductase" evidence="7">
    <location>
        <begin position="18"/>
        <end position="302"/>
    </location>
</feature>
<evidence type="ECO:0000256" key="2">
    <source>
        <dbReference type="ARBA" id="ARBA00022857"/>
    </source>
</evidence>
<proteinExistence type="inferred from homology"/>
<name>A0AAN9Z710_9ORTH</name>
<evidence type="ECO:0000256" key="1">
    <source>
        <dbReference type="ARBA" id="ARBA00007905"/>
    </source>
</evidence>
<protein>
    <recommendedName>
        <fullName evidence="7">NADP-dependent oxidoreductase domain-containing protein</fullName>
    </recommendedName>
</protein>
<gene>
    <name evidence="8" type="ORF">R5R35_009127</name>
</gene>
<evidence type="ECO:0000259" key="7">
    <source>
        <dbReference type="Pfam" id="PF00248"/>
    </source>
</evidence>
<dbReference type="AlphaFoldDB" id="A0AAN9Z710"/>
<keyword evidence="3" id="KW-0560">Oxidoreductase</keyword>
<feature type="site" description="Lowers pKa of active site Tyr" evidence="6">
    <location>
        <position position="79"/>
    </location>
</feature>
<dbReference type="Gene3D" id="3.20.20.100">
    <property type="entry name" value="NADP-dependent oxidoreductase domain"/>
    <property type="match status" value="1"/>
</dbReference>
<dbReference type="PIRSF" id="PIRSF000097">
    <property type="entry name" value="AKR"/>
    <property type="match status" value="1"/>
</dbReference>
<comment type="similarity">
    <text evidence="1">Belongs to the aldo/keto reductase family.</text>
</comment>
<dbReference type="Pfam" id="PF00248">
    <property type="entry name" value="Aldo_ket_red"/>
    <property type="match status" value="1"/>
</dbReference>
<evidence type="ECO:0000256" key="5">
    <source>
        <dbReference type="PIRSR" id="PIRSR000097-2"/>
    </source>
</evidence>
<sequence>MAPTEVVFFNGHKMPIVGLGTWQSNEADVAKALDAALEAGYRHIDTAYLYQNEAAIGRTLRKWFDSGKLKREDLFIVTKLPLIGNKAECVEKYLKRSLTSLQLRYVDLYLIHHPVGLLEKGEELWPTSEDGNLMVDNNTDHLNLWKAMEAQVDAGRARSIGLSNFSSRQVKRIVQNCRIQPANLQIELHVYFQQRELAAFCRALDISVCAYAPLGSPGLVEFLKNRGTDTSSVPSLSPMSDPVVKKIAQKHKRTPAQVLLRHIIERGIVVIPKSINPNRIKENINIFDFELTEEDEQELNALEKGSAARMFSDRAANRFLGHPENPFADRY</sequence>
<dbReference type="InterPro" id="IPR036812">
    <property type="entry name" value="NAD(P)_OxRdtase_dom_sf"/>
</dbReference>
<dbReference type="InterPro" id="IPR018170">
    <property type="entry name" value="Aldo/ket_reductase_CS"/>
</dbReference>
<feature type="binding site" evidence="5">
    <location>
        <position position="112"/>
    </location>
    <ligand>
        <name>substrate</name>
    </ligand>
</feature>
<dbReference type="Proteomes" id="UP001378592">
    <property type="component" value="Unassembled WGS sequence"/>
</dbReference>
<dbReference type="PRINTS" id="PR00069">
    <property type="entry name" value="ALDKETRDTASE"/>
</dbReference>
<comment type="caution">
    <text evidence="8">The sequence shown here is derived from an EMBL/GenBank/DDBJ whole genome shotgun (WGS) entry which is preliminary data.</text>
</comment>
<dbReference type="PROSITE" id="PS00062">
    <property type="entry name" value="ALDOKETO_REDUCTASE_2"/>
    <property type="match status" value="1"/>
</dbReference>
<evidence type="ECO:0000256" key="3">
    <source>
        <dbReference type="ARBA" id="ARBA00023002"/>
    </source>
</evidence>
<feature type="active site" description="Proton donor" evidence="4">
    <location>
        <position position="50"/>
    </location>
</feature>
<dbReference type="PROSITE" id="PS00063">
    <property type="entry name" value="ALDOKETO_REDUCTASE_3"/>
    <property type="match status" value="1"/>
</dbReference>